<dbReference type="GO" id="GO:0016706">
    <property type="term" value="F:2-oxoglutarate-dependent dioxygenase activity"/>
    <property type="evidence" value="ECO:0007669"/>
    <property type="project" value="UniProtKB-ARBA"/>
</dbReference>
<reference evidence="2 3" key="1">
    <citation type="submission" date="2020-08" db="EMBL/GenBank/DDBJ databases">
        <title>Whole genome shotgun sequence of Actinocatenispora thailandica NBRC 105041.</title>
        <authorList>
            <person name="Komaki H."/>
            <person name="Tamura T."/>
        </authorList>
    </citation>
    <scope>NUCLEOTIDE SEQUENCE [LARGE SCALE GENOMIC DNA]</scope>
    <source>
        <strain evidence="2 3">NBRC 105041</strain>
    </source>
</reference>
<dbReference type="Pfam" id="PF05721">
    <property type="entry name" value="PhyH"/>
    <property type="match status" value="1"/>
</dbReference>
<keyword evidence="2" id="KW-0223">Dioxygenase</keyword>
<dbReference type="SUPFAM" id="SSF51197">
    <property type="entry name" value="Clavaminate synthase-like"/>
    <property type="match status" value="1"/>
</dbReference>
<protein>
    <submittedName>
        <fullName evidence="2">Phytanoyl-CoA dioxygenase</fullName>
    </submittedName>
</protein>
<dbReference type="PANTHER" id="PTHR40128:SF1">
    <property type="entry name" value="PHYTANOYL-COA HYDROXYLASE"/>
    <property type="match status" value="1"/>
</dbReference>
<dbReference type="Gene3D" id="2.60.120.620">
    <property type="entry name" value="q2cbj1_9rhob like domain"/>
    <property type="match status" value="1"/>
</dbReference>
<dbReference type="KEGG" id="atl:Athai_46180"/>
<evidence type="ECO:0000313" key="2">
    <source>
        <dbReference type="EMBL" id="BCJ37115.1"/>
    </source>
</evidence>
<dbReference type="EMBL" id="AP023355">
    <property type="protein sequence ID" value="BCJ37115.1"/>
    <property type="molecule type" value="Genomic_DNA"/>
</dbReference>
<feature type="region of interest" description="Disordered" evidence="1">
    <location>
        <begin position="279"/>
        <end position="301"/>
    </location>
</feature>
<proteinExistence type="predicted"/>
<evidence type="ECO:0000313" key="3">
    <source>
        <dbReference type="Proteomes" id="UP000611640"/>
    </source>
</evidence>
<sequence>MSTVADGRISAQGVELDDGVGALRRSHDVVGDAAELQRRLAADGYLFLPSFLARDEVLAARHDLLARLAQLGRCEPGSGADDAIAAPGFDGFVPDVAAGSVPLLDLLYTGRMIELYEAIFGEAVRHFDYTWLRAVPPRSGTPPHMDSVFMNRGTLDLLTAWTPLGDIDRTLGGLAILERSHTHADLRAGYGSRDVDEFCSNGTSAEQDASHEGLLWNGALTDDPGQLRERLGGRWLTADFRAGDLLTFTIFTVHCGLDNNTGRLRLSCDSRYQRASQPADPRWIGAHPTAHGARSKRGVIC</sequence>
<dbReference type="RefSeq" id="WP_203963375.1">
    <property type="nucleotide sequence ID" value="NZ_AP023355.1"/>
</dbReference>
<dbReference type="AlphaFoldDB" id="A0A7R7DT05"/>
<keyword evidence="3" id="KW-1185">Reference proteome</keyword>
<evidence type="ECO:0000256" key="1">
    <source>
        <dbReference type="SAM" id="MobiDB-lite"/>
    </source>
</evidence>
<dbReference type="PANTHER" id="PTHR40128">
    <property type="entry name" value="EXPRESSED PROTEIN"/>
    <property type="match status" value="1"/>
</dbReference>
<gene>
    <name evidence="2" type="ORF">Athai_46180</name>
</gene>
<organism evidence="2 3">
    <name type="scientific">Actinocatenispora thailandica</name>
    <dbReference type="NCBI Taxonomy" id="227318"/>
    <lineage>
        <taxon>Bacteria</taxon>
        <taxon>Bacillati</taxon>
        <taxon>Actinomycetota</taxon>
        <taxon>Actinomycetes</taxon>
        <taxon>Micromonosporales</taxon>
        <taxon>Micromonosporaceae</taxon>
        <taxon>Actinocatenispora</taxon>
    </lineage>
</organism>
<name>A0A7R7DT05_9ACTN</name>
<keyword evidence="2" id="KW-0560">Oxidoreductase</keyword>
<accession>A0A7R7DT05</accession>
<dbReference type="Proteomes" id="UP000611640">
    <property type="component" value="Chromosome"/>
</dbReference>
<dbReference type="InterPro" id="IPR008775">
    <property type="entry name" value="Phytyl_CoA_dOase-like"/>
</dbReference>